<comment type="caution">
    <text evidence="2">The sequence shown here is derived from an EMBL/GenBank/DDBJ whole genome shotgun (WGS) entry which is preliminary data.</text>
</comment>
<dbReference type="PANTHER" id="PTHR28004:SF2">
    <property type="entry name" value="D-SERINE DEHYDRATASE"/>
    <property type="match status" value="1"/>
</dbReference>
<dbReference type="PANTHER" id="PTHR28004">
    <property type="entry name" value="ZGC:162816-RELATED"/>
    <property type="match status" value="1"/>
</dbReference>
<protein>
    <submittedName>
        <fullName evidence="2">Alanine racemase</fullName>
    </submittedName>
</protein>
<feature type="domain" description="Alanine racemase N-terminal" evidence="1">
    <location>
        <begin position="26"/>
        <end position="265"/>
    </location>
</feature>
<dbReference type="AlphaFoldDB" id="A0A2D0NA51"/>
<dbReference type="SUPFAM" id="SSF51419">
    <property type="entry name" value="PLP-binding barrel"/>
    <property type="match status" value="1"/>
</dbReference>
<sequence length="398" mass="45324">MEDAGYFQQLNRTLKDQPRAIPSLIIDRERLDRNIETLLSTLRPDLDFRIVVKSLPSSDLLRYLMDKSGSQKLMVFHQPFLSDLSRWLDSRADILLGKPMPVKTAAYYYQNVLAERGFDPYKQVQWLIDTRERAREYLDLARSLGGTLRLNLEIDVGLHRGGFSGPEALAEVLQLISDHPQQLRLSGLMGYEPHVVKLPRILRSPDRAFQMADDRYRSCIQTIREQFPALWNEQLTFNGGGSPTLALHGSRASVLNEISAGSCLVKPTTFDTPELQDFHPAAFIATPILKKLKDTTLPGLEKVAGRLSRIKPSYRNAYFIYGGYWRADYVFPPGAKENPLFGPSTNQSMINLPPGAELEVDDFVFLRPHQSEFVFLQFGDLLVYHKGKIEERWALLSQ</sequence>
<reference evidence="2 3" key="1">
    <citation type="submission" date="2017-10" db="EMBL/GenBank/DDBJ databases">
        <title>The draft genome sequence of Lewinella nigricans NBRC 102662.</title>
        <authorList>
            <person name="Wang K."/>
        </authorList>
    </citation>
    <scope>NUCLEOTIDE SEQUENCE [LARGE SCALE GENOMIC DNA]</scope>
    <source>
        <strain evidence="2 3">NBRC 102662</strain>
    </source>
</reference>
<evidence type="ECO:0000313" key="3">
    <source>
        <dbReference type="Proteomes" id="UP000223913"/>
    </source>
</evidence>
<evidence type="ECO:0000313" key="2">
    <source>
        <dbReference type="EMBL" id="PHN05365.1"/>
    </source>
</evidence>
<name>A0A2D0NA51_FLAN2</name>
<evidence type="ECO:0000259" key="1">
    <source>
        <dbReference type="Pfam" id="PF01168"/>
    </source>
</evidence>
<dbReference type="InterPro" id="IPR051466">
    <property type="entry name" value="D-amino_acid_metab_enzyme"/>
</dbReference>
<dbReference type="InterPro" id="IPR001608">
    <property type="entry name" value="Ala_racemase_N"/>
</dbReference>
<proteinExistence type="predicted"/>
<dbReference type="Gene3D" id="3.20.20.10">
    <property type="entry name" value="Alanine racemase"/>
    <property type="match status" value="1"/>
</dbReference>
<dbReference type="InterPro" id="IPR029066">
    <property type="entry name" value="PLP-binding_barrel"/>
</dbReference>
<gene>
    <name evidence="2" type="ORF">CRP01_17785</name>
</gene>
<dbReference type="GO" id="GO:0036088">
    <property type="term" value="P:D-serine catabolic process"/>
    <property type="evidence" value="ECO:0007669"/>
    <property type="project" value="TreeGrafter"/>
</dbReference>
<dbReference type="OrthoDB" id="339576at2"/>
<dbReference type="Proteomes" id="UP000223913">
    <property type="component" value="Unassembled WGS sequence"/>
</dbReference>
<accession>A0A2D0NA51</accession>
<dbReference type="Pfam" id="PF01168">
    <property type="entry name" value="Ala_racemase_N"/>
    <property type="match status" value="1"/>
</dbReference>
<dbReference type="RefSeq" id="WP_099151417.1">
    <property type="nucleotide sequence ID" value="NZ_PDUD01000022.1"/>
</dbReference>
<dbReference type="GO" id="GO:0008721">
    <property type="term" value="F:D-serine ammonia-lyase activity"/>
    <property type="evidence" value="ECO:0007669"/>
    <property type="project" value="TreeGrafter"/>
</dbReference>
<keyword evidence="3" id="KW-1185">Reference proteome</keyword>
<dbReference type="EMBL" id="PDUD01000022">
    <property type="protein sequence ID" value="PHN05365.1"/>
    <property type="molecule type" value="Genomic_DNA"/>
</dbReference>
<organism evidence="2 3">
    <name type="scientific">Flavilitoribacter nigricans (strain ATCC 23147 / DSM 23189 / NBRC 102662 / NCIMB 1420 / SS-2)</name>
    <name type="common">Lewinella nigricans</name>
    <dbReference type="NCBI Taxonomy" id="1122177"/>
    <lineage>
        <taxon>Bacteria</taxon>
        <taxon>Pseudomonadati</taxon>
        <taxon>Bacteroidota</taxon>
        <taxon>Saprospiria</taxon>
        <taxon>Saprospirales</taxon>
        <taxon>Lewinellaceae</taxon>
        <taxon>Flavilitoribacter</taxon>
    </lineage>
</organism>